<dbReference type="InterPro" id="IPR011990">
    <property type="entry name" value="TPR-like_helical_dom_sf"/>
</dbReference>
<evidence type="ECO:0000313" key="5">
    <source>
        <dbReference type="EMBL" id="MYL81832.1"/>
    </source>
</evidence>
<dbReference type="SMART" id="SM00028">
    <property type="entry name" value="TPR"/>
    <property type="match status" value="4"/>
</dbReference>
<feature type="compositionally biased region" description="Low complexity" evidence="2">
    <location>
        <begin position="132"/>
        <end position="142"/>
    </location>
</feature>
<dbReference type="Pfam" id="PF13432">
    <property type="entry name" value="TPR_16"/>
    <property type="match status" value="1"/>
</dbReference>
<feature type="domain" description="LysM" evidence="4">
    <location>
        <begin position="25"/>
        <end position="69"/>
    </location>
</feature>
<keyword evidence="3" id="KW-0732">Signal</keyword>
<feature type="compositionally biased region" description="Basic and acidic residues" evidence="2">
    <location>
        <begin position="198"/>
        <end position="209"/>
    </location>
</feature>
<dbReference type="SUPFAM" id="SSF48452">
    <property type="entry name" value="TPR-like"/>
    <property type="match status" value="1"/>
</dbReference>
<dbReference type="CDD" id="cd00118">
    <property type="entry name" value="LysM"/>
    <property type="match status" value="3"/>
</dbReference>
<dbReference type="PROSITE" id="PS50293">
    <property type="entry name" value="TPR_REGION"/>
    <property type="match status" value="2"/>
</dbReference>
<comment type="caution">
    <text evidence="5">The sequence shown here is derived from an EMBL/GenBank/DDBJ whole genome shotgun (WGS) entry which is preliminary data.</text>
</comment>
<dbReference type="AlphaFoldDB" id="A0A7C9MMJ4"/>
<protein>
    <submittedName>
        <fullName evidence="5">LysM peptidoglycan-binding domain-containing protein</fullName>
    </submittedName>
</protein>
<organism evidence="5 6">
    <name type="scientific">Solidesulfovibrio aerotolerans</name>
    <dbReference type="NCBI Taxonomy" id="295255"/>
    <lineage>
        <taxon>Bacteria</taxon>
        <taxon>Pseudomonadati</taxon>
        <taxon>Thermodesulfobacteriota</taxon>
        <taxon>Desulfovibrionia</taxon>
        <taxon>Desulfovibrionales</taxon>
        <taxon>Desulfovibrionaceae</taxon>
        <taxon>Solidesulfovibrio</taxon>
    </lineage>
</organism>
<feature type="repeat" description="TPR" evidence="1">
    <location>
        <begin position="321"/>
        <end position="354"/>
    </location>
</feature>
<feature type="chain" id="PRO_5028853659" evidence="3">
    <location>
        <begin position="27"/>
        <end position="468"/>
    </location>
</feature>
<dbReference type="InterPro" id="IPR036779">
    <property type="entry name" value="LysM_dom_sf"/>
</dbReference>
<gene>
    <name evidence="5" type="ORF">GTA51_01600</name>
</gene>
<dbReference type="PANTHER" id="PTHR33734">
    <property type="entry name" value="LYSM DOMAIN-CONTAINING GPI-ANCHORED PROTEIN 2"/>
    <property type="match status" value="1"/>
</dbReference>
<dbReference type="PROSITE" id="PS50005">
    <property type="entry name" value="TPR"/>
    <property type="match status" value="3"/>
</dbReference>
<evidence type="ECO:0000256" key="3">
    <source>
        <dbReference type="SAM" id="SignalP"/>
    </source>
</evidence>
<reference evidence="5 6" key="1">
    <citation type="submission" date="2020-01" db="EMBL/GenBank/DDBJ databases">
        <title>Genome sequence of Desulfovibrio aerotolerans DSM 16695(T).</title>
        <authorList>
            <person name="Karnachuk O."/>
            <person name="Avakyan M."/>
            <person name="Mardanov A."/>
            <person name="Kadnikov V."/>
            <person name="Ravin N."/>
        </authorList>
    </citation>
    <scope>NUCLEOTIDE SEQUENCE [LARGE SCALE GENOMIC DNA]</scope>
    <source>
        <strain evidence="5 6">DSM 16695</strain>
    </source>
</reference>
<feature type="repeat" description="TPR" evidence="1">
    <location>
        <begin position="389"/>
        <end position="422"/>
    </location>
</feature>
<feature type="signal peptide" evidence="3">
    <location>
        <begin position="1"/>
        <end position="26"/>
    </location>
</feature>
<dbReference type="Pfam" id="PF01476">
    <property type="entry name" value="LysM"/>
    <property type="match status" value="3"/>
</dbReference>
<feature type="region of interest" description="Disordered" evidence="2">
    <location>
        <begin position="269"/>
        <end position="321"/>
    </location>
</feature>
<feature type="compositionally biased region" description="Pro residues" evidence="2">
    <location>
        <begin position="302"/>
        <end position="311"/>
    </location>
</feature>
<evidence type="ECO:0000256" key="2">
    <source>
        <dbReference type="SAM" id="MobiDB-lite"/>
    </source>
</evidence>
<feature type="region of interest" description="Disordered" evidence="2">
    <location>
        <begin position="67"/>
        <end position="142"/>
    </location>
</feature>
<feature type="compositionally biased region" description="Low complexity" evidence="2">
    <location>
        <begin position="210"/>
        <end position="222"/>
    </location>
</feature>
<dbReference type="RefSeq" id="WP_160958097.1">
    <property type="nucleotide sequence ID" value="NZ_WVUD01000001.1"/>
</dbReference>
<dbReference type="InterPro" id="IPR018392">
    <property type="entry name" value="LysM"/>
</dbReference>
<accession>A0A7C9MMJ4</accession>
<dbReference type="Pfam" id="PF00515">
    <property type="entry name" value="TPR_1"/>
    <property type="match status" value="1"/>
</dbReference>
<dbReference type="PANTHER" id="PTHR33734:SF22">
    <property type="entry name" value="MEMBRANE-BOUND LYTIC MUREIN TRANSGLYCOSYLASE D"/>
    <property type="match status" value="1"/>
</dbReference>
<sequence>MPRFFVSAVALICLGLTLCVPATARAYTVQAGDTPQSIAKKHNISVDELLKANKNLKPSKMLIGDTLVLPGSAPAKPEAKPQEKKPSDKKSPEQEPARDAKKEKTAPKVEPLSPKERAAEARDMARERKTLAPHSAAPAPATAAAYTIKKGDTLGSVAAKHGLSTADLLKANKGLSANKLQVGQEIALPGGAGSKAEPAPRAEPAEKPAAKAQKPAAEPQEPTATHTVRRHETPDSVARRYHISVKELARLNPDMGKKLHDGQKLVVPAGSSKASDTAPRQPAPEDEPEAIPERPAAKAPRTPEPADPTPAVPETRDSAEAETAFEKGIEFGKQNKFQKAIEFFDKAIKLNPNRADYFASRGHAHYYTTQYPKAIDDYTKAIEKNPSFALAYSMRGLSRARSGRYPQAIEDFNKAISLGPNEADYYKGRGFTYLHLKQYAPMCQDYQKACSLGDCELLESVKKEKLCQ</sequence>
<feature type="compositionally biased region" description="Basic and acidic residues" evidence="2">
    <location>
        <begin position="230"/>
        <end position="241"/>
    </location>
</feature>
<evidence type="ECO:0000256" key="1">
    <source>
        <dbReference type="PROSITE-ProRule" id="PRU00339"/>
    </source>
</evidence>
<dbReference type="EMBL" id="WVUD01000001">
    <property type="protein sequence ID" value="MYL81832.1"/>
    <property type="molecule type" value="Genomic_DNA"/>
</dbReference>
<dbReference type="OrthoDB" id="9811837at2"/>
<dbReference type="Gene3D" id="1.25.40.10">
    <property type="entry name" value="Tetratricopeptide repeat domain"/>
    <property type="match status" value="2"/>
</dbReference>
<evidence type="ECO:0000259" key="4">
    <source>
        <dbReference type="PROSITE" id="PS51782"/>
    </source>
</evidence>
<feature type="domain" description="LysM" evidence="4">
    <location>
        <begin position="224"/>
        <end position="267"/>
    </location>
</feature>
<proteinExistence type="predicted"/>
<feature type="repeat" description="TPR" evidence="1">
    <location>
        <begin position="355"/>
        <end position="388"/>
    </location>
</feature>
<feature type="compositionally biased region" description="Basic and acidic residues" evidence="2">
    <location>
        <begin position="77"/>
        <end position="130"/>
    </location>
</feature>
<dbReference type="GO" id="GO:0008932">
    <property type="term" value="F:lytic endotransglycosylase activity"/>
    <property type="evidence" value="ECO:0007669"/>
    <property type="project" value="TreeGrafter"/>
</dbReference>
<feature type="region of interest" description="Disordered" evidence="2">
    <location>
        <begin position="186"/>
        <end position="241"/>
    </location>
</feature>
<evidence type="ECO:0000313" key="6">
    <source>
        <dbReference type="Proteomes" id="UP000482487"/>
    </source>
</evidence>
<keyword evidence="6" id="KW-1185">Reference proteome</keyword>
<keyword evidence="1" id="KW-0802">TPR repeat</keyword>
<dbReference type="InterPro" id="IPR019734">
    <property type="entry name" value="TPR_rpt"/>
</dbReference>
<feature type="domain" description="LysM" evidence="4">
    <location>
        <begin position="144"/>
        <end position="188"/>
    </location>
</feature>
<dbReference type="SUPFAM" id="SSF54106">
    <property type="entry name" value="LysM domain"/>
    <property type="match status" value="3"/>
</dbReference>
<name>A0A7C9MMJ4_9BACT</name>
<dbReference type="Gene3D" id="3.10.350.10">
    <property type="entry name" value="LysM domain"/>
    <property type="match status" value="3"/>
</dbReference>
<dbReference type="PROSITE" id="PS51782">
    <property type="entry name" value="LYSM"/>
    <property type="match status" value="3"/>
</dbReference>
<dbReference type="SMART" id="SM00257">
    <property type="entry name" value="LysM"/>
    <property type="match status" value="3"/>
</dbReference>
<dbReference type="Proteomes" id="UP000482487">
    <property type="component" value="Unassembled WGS sequence"/>
</dbReference>